<evidence type="ECO:0000256" key="1">
    <source>
        <dbReference type="ARBA" id="ARBA00004141"/>
    </source>
</evidence>
<dbReference type="Gene3D" id="1.20.1250.20">
    <property type="entry name" value="MFS general substrate transporter like domains"/>
    <property type="match status" value="1"/>
</dbReference>
<evidence type="ECO:0000256" key="5">
    <source>
        <dbReference type="ARBA" id="ARBA00023136"/>
    </source>
</evidence>
<feature type="region of interest" description="Disordered" evidence="6">
    <location>
        <begin position="232"/>
        <end position="279"/>
    </location>
</feature>
<feature type="transmembrane region" description="Helical" evidence="7">
    <location>
        <begin position="339"/>
        <end position="361"/>
    </location>
</feature>
<gene>
    <name evidence="9" type="ORF">BS47DRAFT_1307824</name>
</gene>
<feature type="domain" description="Major facilitator superfamily (MFS) profile" evidence="8">
    <location>
        <begin position="30"/>
        <end position="516"/>
    </location>
</feature>
<keyword evidence="2" id="KW-0813">Transport</keyword>
<feature type="compositionally biased region" description="Polar residues" evidence="6">
    <location>
        <begin position="233"/>
        <end position="244"/>
    </location>
</feature>
<comment type="caution">
    <text evidence="9">The sequence shown here is derived from an EMBL/GenBank/DDBJ whole genome shotgun (WGS) entry which is preliminary data.</text>
</comment>
<feature type="transmembrane region" description="Helical" evidence="7">
    <location>
        <begin position="158"/>
        <end position="179"/>
    </location>
</feature>
<dbReference type="GO" id="GO:0016020">
    <property type="term" value="C:membrane"/>
    <property type="evidence" value="ECO:0007669"/>
    <property type="project" value="UniProtKB-SubCell"/>
</dbReference>
<evidence type="ECO:0000256" key="6">
    <source>
        <dbReference type="SAM" id="MobiDB-lite"/>
    </source>
</evidence>
<name>A0A9P6AFB5_9AGAM</name>
<feature type="transmembrane region" description="Helical" evidence="7">
    <location>
        <begin position="102"/>
        <end position="124"/>
    </location>
</feature>
<dbReference type="InterPro" id="IPR036259">
    <property type="entry name" value="MFS_trans_sf"/>
</dbReference>
<dbReference type="InterPro" id="IPR020846">
    <property type="entry name" value="MFS_dom"/>
</dbReference>
<dbReference type="OrthoDB" id="419616at2759"/>
<feature type="transmembrane region" description="Helical" evidence="7">
    <location>
        <begin position="491"/>
        <end position="511"/>
    </location>
</feature>
<feature type="transmembrane region" description="Helical" evidence="7">
    <location>
        <begin position="73"/>
        <end position="90"/>
    </location>
</feature>
<dbReference type="AlphaFoldDB" id="A0A9P6AFB5"/>
<dbReference type="GO" id="GO:0022857">
    <property type="term" value="F:transmembrane transporter activity"/>
    <property type="evidence" value="ECO:0007669"/>
    <property type="project" value="InterPro"/>
</dbReference>
<evidence type="ECO:0000256" key="7">
    <source>
        <dbReference type="SAM" id="Phobius"/>
    </source>
</evidence>
<feature type="transmembrane region" description="Helical" evidence="7">
    <location>
        <begin position="302"/>
        <end position="327"/>
    </location>
</feature>
<dbReference type="PROSITE" id="PS50850">
    <property type="entry name" value="MFS"/>
    <property type="match status" value="1"/>
</dbReference>
<evidence type="ECO:0000256" key="2">
    <source>
        <dbReference type="ARBA" id="ARBA00022448"/>
    </source>
</evidence>
<dbReference type="InterPro" id="IPR011701">
    <property type="entry name" value="MFS"/>
</dbReference>
<evidence type="ECO:0000259" key="8">
    <source>
        <dbReference type="PROSITE" id="PS50850"/>
    </source>
</evidence>
<protein>
    <recommendedName>
        <fullName evidence="8">Major facilitator superfamily (MFS) profile domain-containing protein</fullName>
    </recommendedName>
</protein>
<comment type="subcellular location">
    <subcellularLocation>
        <location evidence="1">Membrane</location>
        <topology evidence="1">Multi-pass membrane protein</topology>
    </subcellularLocation>
</comment>
<feature type="compositionally biased region" description="Polar residues" evidence="6">
    <location>
        <begin position="253"/>
        <end position="271"/>
    </location>
</feature>
<evidence type="ECO:0000256" key="3">
    <source>
        <dbReference type="ARBA" id="ARBA00022692"/>
    </source>
</evidence>
<keyword evidence="4 7" id="KW-1133">Transmembrane helix</keyword>
<feature type="transmembrane region" description="Helical" evidence="7">
    <location>
        <begin position="373"/>
        <end position="392"/>
    </location>
</feature>
<evidence type="ECO:0000313" key="9">
    <source>
        <dbReference type="EMBL" id="KAF9504658.1"/>
    </source>
</evidence>
<organism evidence="9 10">
    <name type="scientific">Hydnum rufescens UP504</name>
    <dbReference type="NCBI Taxonomy" id="1448309"/>
    <lineage>
        <taxon>Eukaryota</taxon>
        <taxon>Fungi</taxon>
        <taxon>Dikarya</taxon>
        <taxon>Basidiomycota</taxon>
        <taxon>Agaricomycotina</taxon>
        <taxon>Agaricomycetes</taxon>
        <taxon>Cantharellales</taxon>
        <taxon>Hydnaceae</taxon>
        <taxon>Hydnum</taxon>
    </lineage>
</organism>
<feature type="transmembrane region" description="Helical" evidence="7">
    <location>
        <begin position="199"/>
        <end position="221"/>
    </location>
</feature>
<reference evidence="9" key="1">
    <citation type="journal article" date="2020" name="Nat. Commun.">
        <title>Large-scale genome sequencing of mycorrhizal fungi provides insights into the early evolution of symbiotic traits.</title>
        <authorList>
            <person name="Miyauchi S."/>
            <person name="Kiss E."/>
            <person name="Kuo A."/>
            <person name="Drula E."/>
            <person name="Kohler A."/>
            <person name="Sanchez-Garcia M."/>
            <person name="Morin E."/>
            <person name="Andreopoulos B."/>
            <person name="Barry K.W."/>
            <person name="Bonito G."/>
            <person name="Buee M."/>
            <person name="Carver A."/>
            <person name="Chen C."/>
            <person name="Cichocki N."/>
            <person name="Clum A."/>
            <person name="Culley D."/>
            <person name="Crous P.W."/>
            <person name="Fauchery L."/>
            <person name="Girlanda M."/>
            <person name="Hayes R.D."/>
            <person name="Keri Z."/>
            <person name="LaButti K."/>
            <person name="Lipzen A."/>
            <person name="Lombard V."/>
            <person name="Magnuson J."/>
            <person name="Maillard F."/>
            <person name="Murat C."/>
            <person name="Nolan M."/>
            <person name="Ohm R.A."/>
            <person name="Pangilinan J."/>
            <person name="Pereira M.F."/>
            <person name="Perotto S."/>
            <person name="Peter M."/>
            <person name="Pfister S."/>
            <person name="Riley R."/>
            <person name="Sitrit Y."/>
            <person name="Stielow J.B."/>
            <person name="Szollosi G."/>
            <person name="Zifcakova L."/>
            <person name="Stursova M."/>
            <person name="Spatafora J.W."/>
            <person name="Tedersoo L."/>
            <person name="Vaario L.M."/>
            <person name="Yamada A."/>
            <person name="Yan M."/>
            <person name="Wang P."/>
            <person name="Xu J."/>
            <person name="Bruns T."/>
            <person name="Baldrian P."/>
            <person name="Vilgalys R."/>
            <person name="Dunand C."/>
            <person name="Henrissat B."/>
            <person name="Grigoriev I.V."/>
            <person name="Hibbett D."/>
            <person name="Nagy L.G."/>
            <person name="Martin F.M."/>
        </authorList>
    </citation>
    <scope>NUCLEOTIDE SEQUENCE</scope>
    <source>
        <strain evidence="9">UP504</strain>
    </source>
</reference>
<dbReference type="Pfam" id="PF07690">
    <property type="entry name" value="MFS_1"/>
    <property type="match status" value="1"/>
</dbReference>
<dbReference type="Proteomes" id="UP000886523">
    <property type="component" value="Unassembled WGS sequence"/>
</dbReference>
<dbReference type="PANTHER" id="PTHR23504:SF15">
    <property type="entry name" value="MAJOR FACILITATOR SUPERFAMILY (MFS) PROFILE DOMAIN-CONTAINING PROTEIN"/>
    <property type="match status" value="1"/>
</dbReference>
<proteinExistence type="predicted"/>
<dbReference type="SUPFAM" id="SSF103473">
    <property type="entry name" value="MFS general substrate transporter"/>
    <property type="match status" value="1"/>
</dbReference>
<sequence>MKFDGAIGAQYALRYSPLLIYRITPLPKLQVAVIAAASLSEPVTVTFIYPFINEVGVFFFMSTSSRELARLSGLLFACYAFTQFISTYFWGTLSDRVGRKPILLTCLLICAISTVGFGAGNTFLEILIFRTLTGTSYGDVPAMADITDSTNQARAFSFIPLCWAVGTAVSPLIGGFLSHPEKHFPGGFGNSAYFIHHPYALPCFTVAGISFILFLLVAFILEETLGPQKRKATSITPSTANVPSRSIPKYGSTDISRPQNGDVSPTTSDPSAESLRPESISAPSPRLFALQILGDPLVRDVLISYGLLAFTSNSNDIIFALWMFLPIDDGGLGFSPSQIAAIISIGNIMGAFVITIIFPWVHRRFGTLPIYRFAMGLNVLLVMLYPVVHALAVNTAVQFPRDPGEVPLSDGMWSNVSFPVLLGIGVMLTLKGISVLAWGGNIILVTAAAPSARSLGTVNSLAQMTASLARSIAPPLYTNIFAISMGDGGNGLIWIFMPAMALLSVLASFRAKEGQREWRRSVG</sequence>
<evidence type="ECO:0000313" key="10">
    <source>
        <dbReference type="Proteomes" id="UP000886523"/>
    </source>
</evidence>
<keyword evidence="5 7" id="KW-0472">Membrane</keyword>
<evidence type="ECO:0000256" key="4">
    <source>
        <dbReference type="ARBA" id="ARBA00022989"/>
    </source>
</evidence>
<dbReference type="EMBL" id="MU129205">
    <property type="protein sequence ID" value="KAF9504658.1"/>
    <property type="molecule type" value="Genomic_DNA"/>
</dbReference>
<keyword evidence="3 7" id="KW-0812">Transmembrane</keyword>
<dbReference type="PANTHER" id="PTHR23504">
    <property type="entry name" value="MAJOR FACILITATOR SUPERFAMILY DOMAIN-CONTAINING PROTEIN 10"/>
    <property type="match status" value="1"/>
</dbReference>
<keyword evidence="10" id="KW-1185">Reference proteome</keyword>
<accession>A0A9P6AFB5</accession>